<comment type="catalytic activity">
    <reaction evidence="8">
        <text>Hydrolysis of terminal non-reducing beta-D-fructofuranoside residues in beta-D-fructofuranosides.</text>
        <dbReference type="EC" id="3.2.1.26"/>
    </reaction>
</comment>
<keyword evidence="9" id="KW-0963">Cytoplasm</keyword>
<dbReference type="SUPFAM" id="SSF49899">
    <property type="entry name" value="Concanavalin A-like lectins/glucanases"/>
    <property type="match status" value="1"/>
</dbReference>
<comment type="caution">
    <text evidence="12">The sequence shown here is derived from an EMBL/GenBank/DDBJ whole genome shotgun (WGS) entry which is preliminary data.</text>
</comment>
<evidence type="ECO:0000256" key="4">
    <source>
        <dbReference type="ARBA" id="ARBA00019623"/>
    </source>
</evidence>
<dbReference type="EC" id="3.2.1.26" evidence="3 8"/>
<dbReference type="InterPro" id="IPR013189">
    <property type="entry name" value="Glyco_hydro_32_C"/>
</dbReference>
<accession>I7IVU4</accession>
<evidence type="ECO:0000256" key="5">
    <source>
        <dbReference type="ARBA" id="ARBA00022801"/>
    </source>
</evidence>
<evidence type="ECO:0000256" key="3">
    <source>
        <dbReference type="ARBA" id="ARBA00012758"/>
    </source>
</evidence>
<evidence type="ECO:0000259" key="11">
    <source>
        <dbReference type="Pfam" id="PF08244"/>
    </source>
</evidence>
<dbReference type="InterPro" id="IPR006232">
    <property type="entry name" value="Suc6P_hydrolase"/>
</dbReference>
<dbReference type="Proteomes" id="UP000009320">
    <property type="component" value="Unassembled WGS sequence"/>
</dbReference>
<dbReference type="InterPro" id="IPR018053">
    <property type="entry name" value="Glyco_hydro_32_AS"/>
</dbReference>
<dbReference type="PATRIC" id="fig|1423758.3.peg.678"/>
<evidence type="ECO:0000313" key="13">
    <source>
        <dbReference type="Proteomes" id="UP000009320"/>
    </source>
</evidence>
<dbReference type="AlphaFoldDB" id="I7IVU4"/>
<reference evidence="12 13" key="1">
    <citation type="submission" date="2012-06" db="EMBL/GenBank/DDBJ databases">
        <title>Draft Genome Sequence of Lactobacillus hominis Strain CRBIP 24.179T, isolated from human intestine.</title>
        <authorList>
            <person name="Cousin S."/>
            <person name="Ma L."/>
            <person name="Bizet C."/>
            <person name="Loux V."/>
            <person name="Bouchier C."/>
            <person name="Clermont D."/>
            <person name="Creno S."/>
        </authorList>
    </citation>
    <scope>NUCLEOTIDE SEQUENCE [LARGE SCALE GENOMIC DNA]</scope>
    <source>
        <strain evidence="13">CRBIP 24.179T</strain>
    </source>
</reference>
<dbReference type="Gene3D" id="2.60.120.560">
    <property type="entry name" value="Exo-inulinase, domain 1"/>
    <property type="match status" value="1"/>
</dbReference>
<dbReference type="GO" id="GO:0005737">
    <property type="term" value="C:cytoplasm"/>
    <property type="evidence" value="ECO:0007669"/>
    <property type="project" value="UniProtKB-SubCell"/>
</dbReference>
<dbReference type="PANTHER" id="PTHR43101:SF1">
    <property type="entry name" value="BETA-FRUCTOSIDASE"/>
    <property type="match status" value="1"/>
</dbReference>
<evidence type="ECO:0000256" key="8">
    <source>
        <dbReference type="RuleBase" id="RU362110"/>
    </source>
</evidence>
<keyword evidence="13" id="KW-1185">Reference proteome</keyword>
<dbReference type="Pfam" id="PF00251">
    <property type="entry name" value="Glyco_hydro_32N"/>
    <property type="match status" value="1"/>
</dbReference>
<keyword evidence="9" id="KW-0119">Carbohydrate metabolism</keyword>
<dbReference type="GO" id="GO:0005985">
    <property type="term" value="P:sucrose metabolic process"/>
    <property type="evidence" value="ECO:0007669"/>
    <property type="project" value="UniProtKB-UniPathway"/>
</dbReference>
<comment type="similarity">
    <text evidence="2 8">Belongs to the glycosyl hydrolase 32 family.</text>
</comment>
<dbReference type="NCBIfam" id="TIGR01322">
    <property type="entry name" value="scrB_fam"/>
    <property type="match status" value="1"/>
</dbReference>
<dbReference type="InterPro" id="IPR051214">
    <property type="entry name" value="GH32_Enzymes"/>
</dbReference>
<keyword evidence="6 8" id="KW-0326">Glycosidase</keyword>
<dbReference type="InterPro" id="IPR013320">
    <property type="entry name" value="ConA-like_dom_sf"/>
</dbReference>
<name>I7IVU4_9LACO</name>
<keyword evidence="5 8" id="KW-0378">Hydrolase</keyword>
<dbReference type="GeneID" id="82847271"/>
<dbReference type="eggNOG" id="COG1621">
    <property type="taxonomic scope" value="Bacteria"/>
</dbReference>
<dbReference type="SUPFAM" id="SSF75005">
    <property type="entry name" value="Arabinanase/levansucrase/invertase"/>
    <property type="match status" value="1"/>
</dbReference>
<dbReference type="InterPro" id="IPR001362">
    <property type="entry name" value="Glyco_hydro_32"/>
</dbReference>
<evidence type="ECO:0000259" key="10">
    <source>
        <dbReference type="Pfam" id="PF00251"/>
    </source>
</evidence>
<feature type="domain" description="Glycosyl hydrolase family 32 C-terminal" evidence="11">
    <location>
        <begin position="357"/>
        <end position="472"/>
    </location>
</feature>
<dbReference type="Pfam" id="PF08244">
    <property type="entry name" value="Glyco_hydro_32C"/>
    <property type="match status" value="1"/>
</dbReference>
<proteinExistence type="inferred from homology"/>
<gene>
    <name evidence="12" type="ORF">BN55_01730</name>
</gene>
<dbReference type="RefSeq" id="WP_008471017.1">
    <property type="nucleotide sequence ID" value="NZ_AYZP01000015.1"/>
</dbReference>
<dbReference type="EMBL" id="CAKE01000013">
    <property type="protein sequence ID" value="CCI82048.1"/>
    <property type="molecule type" value="Genomic_DNA"/>
</dbReference>
<dbReference type="Gene3D" id="2.115.10.20">
    <property type="entry name" value="Glycosyl hydrolase domain, family 43"/>
    <property type="match status" value="1"/>
</dbReference>
<evidence type="ECO:0000256" key="1">
    <source>
        <dbReference type="ARBA" id="ARBA00004914"/>
    </source>
</evidence>
<sequence>MEWTREKRYLKYKDWDAQTLLNLQTQAATSPYQMHYHVHPLSGLINDPNGFSYYNGEYHLFCQSYPFGPVHGIKSWIHFASSDMVHWHYLGQAINPDSELDNAGAYSGSGLVHNGELLLAYTGNHRDKNWIRTPYQVIAKMDKNNKIVKDTNPIILPPEHVTEHFRDPQLFEHNSKYYIILGAQDKDTKTGEIDVYESDDLKTWHEVGYLDFSKEKMGYMIECPNLVFVNDQPVLIFCPQGLDKSIASYDNIYPNMYLVGKNIDLSQAKFTPAQKAPKDLDDGFDVYATQAFNAPDGNAYAISWVGLPDCTYPTDDENWANTYSQVKRLEVKDNELYQHPLDSIKSLRMDHEAISNQAHLKDHTSNQYELKLTIQPDQSGKLFLNADSDLKTGLILDFNTGDSSRLIIDRSNVGPKVNPEYGEQREVLLDLHHELNLDIFVDGSLCEIFINDGKNVATLRFFANPENQTIAFDHDLEYDADFWKMMPIM</sequence>
<protein>
    <recommendedName>
        <fullName evidence="4 8">Sucrose-6-phosphate hydrolase</fullName>
        <ecNumber evidence="3 8">3.2.1.26</ecNumber>
    </recommendedName>
    <alternativeName>
        <fullName evidence="7 9">Invertase</fullName>
    </alternativeName>
</protein>
<dbReference type="OrthoDB" id="9759709at2"/>
<dbReference type="UniPathway" id="UPA00238"/>
<evidence type="ECO:0000256" key="2">
    <source>
        <dbReference type="ARBA" id="ARBA00009902"/>
    </source>
</evidence>
<dbReference type="STRING" id="1423758.FC41_GL000672"/>
<feature type="domain" description="Glycosyl hydrolase family 32 N-terminal" evidence="10">
    <location>
        <begin position="37"/>
        <end position="340"/>
    </location>
</feature>
<evidence type="ECO:0000256" key="9">
    <source>
        <dbReference type="RuleBase" id="RU365015"/>
    </source>
</evidence>
<comment type="pathway">
    <text evidence="1 9">Glycan biosynthesis; sucrose metabolism.</text>
</comment>
<evidence type="ECO:0000313" key="12">
    <source>
        <dbReference type="EMBL" id="CCI82048.1"/>
    </source>
</evidence>
<evidence type="ECO:0000256" key="6">
    <source>
        <dbReference type="ARBA" id="ARBA00023295"/>
    </source>
</evidence>
<dbReference type="CDD" id="cd18623">
    <property type="entry name" value="GH32_ScrB-like"/>
    <property type="match status" value="1"/>
</dbReference>
<evidence type="ECO:0000256" key="7">
    <source>
        <dbReference type="ARBA" id="ARBA00033367"/>
    </source>
</evidence>
<comment type="subcellular location">
    <subcellularLocation>
        <location evidence="9">Cytoplasm</location>
    </subcellularLocation>
</comment>
<dbReference type="InterPro" id="IPR013148">
    <property type="entry name" value="Glyco_hydro_32_N"/>
</dbReference>
<dbReference type="InterPro" id="IPR023296">
    <property type="entry name" value="Glyco_hydro_beta-prop_sf"/>
</dbReference>
<organism evidence="12 13">
    <name type="scientific">Lactobacillus hominis DSM 23910 = CRBIP 24.179</name>
    <dbReference type="NCBI Taxonomy" id="1423758"/>
    <lineage>
        <taxon>Bacteria</taxon>
        <taxon>Bacillati</taxon>
        <taxon>Bacillota</taxon>
        <taxon>Bacilli</taxon>
        <taxon>Lactobacillales</taxon>
        <taxon>Lactobacillaceae</taxon>
        <taxon>Lactobacillus</taxon>
    </lineage>
</organism>
<dbReference type="PROSITE" id="PS00609">
    <property type="entry name" value="GLYCOSYL_HYDROL_F32"/>
    <property type="match status" value="1"/>
</dbReference>
<dbReference type="PANTHER" id="PTHR43101">
    <property type="entry name" value="BETA-FRUCTOSIDASE"/>
    <property type="match status" value="1"/>
</dbReference>
<dbReference type="GO" id="GO:0004564">
    <property type="term" value="F:beta-fructofuranosidase activity"/>
    <property type="evidence" value="ECO:0007669"/>
    <property type="project" value="UniProtKB-EC"/>
</dbReference>
<comment type="function">
    <text evidence="9">Enables the bacterium to metabolize sucrose as a sole carbon source.</text>
</comment>
<dbReference type="SMART" id="SM00640">
    <property type="entry name" value="Glyco_32"/>
    <property type="match status" value="1"/>
</dbReference>